<gene>
    <name evidence="8" type="ORF">HJG44_01285</name>
</gene>
<dbReference type="InterPro" id="IPR052706">
    <property type="entry name" value="Membrane-Transporter-like"/>
</dbReference>
<feature type="transmembrane region" description="Helical" evidence="5">
    <location>
        <begin position="322"/>
        <end position="342"/>
    </location>
</feature>
<reference evidence="8 9" key="1">
    <citation type="submission" date="2020-04" db="EMBL/GenBank/DDBJ databases">
        <title>Enterovirga sp. isolate from soil.</title>
        <authorList>
            <person name="Chea S."/>
            <person name="Kim D.-U."/>
        </authorList>
    </citation>
    <scope>NUCLEOTIDE SEQUENCE [LARGE SCALE GENOMIC DNA]</scope>
    <source>
        <strain evidence="8 9">DB1703</strain>
    </source>
</reference>
<evidence type="ECO:0000313" key="8">
    <source>
        <dbReference type="EMBL" id="NNM71029.1"/>
    </source>
</evidence>
<dbReference type="InterPro" id="IPR002645">
    <property type="entry name" value="STAS_dom"/>
</dbReference>
<comment type="caution">
    <text evidence="8">The sequence shown here is derived from an EMBL/GenBank/DDBJ whole genome shotgun (WGS) entry which is preliminary data.</text>
</comment>
<dbReference type="Gene3D" id="3.30.750.24">
    <property type="entry name" value="STAS domain"/>
    <property type="match status" value="1"/>
</dbReference>
<dbReference type="CDD" id="cd07042">
    <property type="entry name" value="STAS_SulP_like_sulfate_transporter"/>
    <property type="match status" value="1"/>
</dbReference>
<dbReference type="CDD" id="cd00038">
    <property type="entry name" value="CAP_ED"/>
    <property type="match status" value="1"/>
</dbReference>
<evidence type="ECO:0000256" key="2">
    <source>
        <dbReference type="ARBA" id="ARBA00022692"/>
    </source>
</evidence>
<name>A0A849I3R3_9HYPH</name>
<dbReference type="AlphaFoldDB" id="A0A849I3R3"/>
<keyword evidence="9" id="KW-1185">Reference proteome</keyword>
<dbReference type="PROSITE" id="PS00889">
    <property type="entry name" value="CNMP_BINDING_2"/>
    <property type="match status" value="1"/>
</dbReference>
<feature type="transmembrane region" description="Helical" evidence="5">
    <location>
        <begin position="376"/>
        <end position="394"/>
    </location>
</feature>
<evidence type="ECO:0000313" key="9">
    <source>
        <dbReference type="Proteomes" id="UP000564885"/>
    </source>
</evidence>
<evidence type="ECO:0000256" key="5">
    <source>
        <dbReference type="SAM" id="Phobius"/>
    </source>
</evidence>
<dbReference type="InterPro" id="IPR018488">
    <property type="entry name" value="cNMP-bd_CS"/>
</dbReference>
<comment type="subcellular location">
    <subcellularLocation>
        <location evidence="1">Membrane</location>
        <topology evidence="1">Multi-pass membrane protein</topology>
    </subcellularLocation>
</comment>
<feature type="transmembrane region" description="Helical" evidence="5">
    <location>
        <begin position="153"/>
        <end position="173"/>
    </location>
</feature>
<dbReference type="EMBL" id="JABEPP010000001">
    <property type="protein sequence ID" value="NNM71029.1"/>
    <property type="molecule type" value="Genomic_DNA"/>
</dbReference>
<proteinExistence type="predicted"/>
<feature type="transmembrane region" description="Helical" evidence="5">
    <location>
        <begin position="421"/>
        <end position="453"/>
    </location>
</feature>
<dbReference type="PROSITE" id="PS50801">
    <property type="entry name" value="STAS"/>
    <property type="match status" value="1"/>
</dbReference>
<dbReference type="InterPro" id="IPR018490">
    <property type="entry name" value="cNMP-bd_dom_sf"/>
</dbReference>
<dbReference type="Gene3D" id="2.60.120.10">
    <property type="entry name" value="Jelly Rolls"/>
    <property type="match status" value="1"/>
</dbReference>
<organism evidence="8 9">
    <name type="scientific">Enterovirga aerilata</name>
    <dbReference type="NCBI Taxonomy" id="2730920"/>
    <lineage>
        <taxon>Bacteria</taxon>
        <taxon>Pseudomonadati</taxon>
        <taxon>Pseudomonadota</taxon>
        <taxon>Alphaproteobacteria</taxon>
        <taxon>Hyphomicrobiales</taxon>
        <taxon>Methylobacteriaceae</taxon>
        <taxon>Enterovirga</taxon>
    </lineage>
</organism>
<dbReference type="SMART" id="SM00100">
    <property type="entry name" value="cNMP"/>
    <property type="match status" value="1"/>
</dbReference>
<feature type="transmembrane region" description="Helical" evidence="5">
    <location>
        <begin position="63"/>
        <end position="85"/>
    </location>
</feature>
<dbReference type="InterPro" id="IPR014710">
    <property type="entry name" value="RmlC-like_jellyroll"/>
</dbReference>
<evidence type="ECO:0000256" key="1">
    <source>
        <dbReference type="ARBA" id="ARBA00004141"/>
    </source>
</evidence>
<feature type="transmembrane region" description="Helical" evidence="5">
    <location>
        <begin position="34"/>
        <end position="56"/>
    </location>
</feature>
<feature type="domain" description="Cyclic nucleotide-binding" evidence="6">
    <location>
        <begin position="615"/>
        <end position="734"/>
    </location>
</feature>
<dbReference type="InterPro" id="IPR011547">
    <property type="entry name" value="SLC26A/SulP_dom"/>
</dbReference>
<feature type="transmembrane region" description="Helical" evidence="5">
    <location>
        <begin position="280"/>
        <end position="302"/>
    </location>
</feature>
<dbReference type="SUPFAM" id="SSF51206">
    <property type="entry name" value="cAMP-binding domain-like"/>
    <property type="match status" value="1"/>
</dbReference>
<dbReference type="RefSeq" id="WP_171216535.1">
    <property type="nucleotide sequence ID" value="NZ_JABEPP010000001.1"/>
</dbReference>
<sequence length="751" mass="78022">MSTPLSEPGAPPATGGLDRPGRAVGGIQQLLREITAGGMVGLLVLPFCVSAGVVAYEPLGRDYVALGAAAGILCAVAGGVTGALARASSFIPNVTSTTHSLIQASFLGWLVQRSNGDVTLALALLPLSAMLAGLWQIVIALSGLGRAVKFTPYPVLAGFLTGLAILIMAQQLPRLFGLSSVGALAGALAEFRLPAPAMPLFGLSLVLLATTLERRAPQLPTMLIALLVGTGIYHLLRLLAPSLDLGGTVGPISLETASLGLHLDLATATRALADIELVKALLLTSLTLAILGTLDLTFALRAAQDLADVDPAPRRNLAGQGLSNFASSLAGGLTVTTSIAFLRTIFGGGGRTRLSTISVAAVLLLAAAAAPKAVGALPSVVLAAILVAIAWRLWDRWCLALVHDLVRADDRDAAVRARRNAAIVAAVTATTVLGQPVAGALAGIALSCLVFIMEMSRPIVRRQLDGSQLFSKRIRSQGHVALLRGSGRYTAILELQGILFFGNADDLASRVNSLEGSARTVILDLRRVTDIDTSGATILKQIAARCRQRGMTLMVSAVDPKFAALVAQAIGPDSEAAIFADLDAALETAEDRALKSAHAAGSASWRALRIEETDLAGGLSEREMAAFKAHLKPCSYPAGAALCRAGEAADKLWILTRGSVSVRLAGGRADRRIAGLGPGTAVGEMGLLDRRPRSADVIADEEVEGFILTTESFDQLLREEPHLGQSLLATIARLTAQRLRATSEELLLASS</sequence>
<dbReference type="GO" id="GO:0016020">
    <property type="term" value="C:membrane"/>
    <property type="evidence" value="ECO:0007669"/>
    <property type="project" value="UniProtKB-SubCell"/>
</dbReference>
<feature type="domain" description="STAS" evidence="7">
    <location>
        <begin position="492"/>
        <end position="589"/>
    </location>
</feature>
<keyword evidence="3 5" id="KW-1133">Transmembrane helix</keyword>
<dbReference type="SUPFAM" id="SSF52091">
    <property type="entry name" value="SpoIIaa-like"/>
    <property type="match status" value="1"/>
</dbReference>
<protein>
    <submittedName>
        <fullName evidence="8">SLC26A/SulP transporter family protein</fullName>
    </submittedName>
</protein>
<feature type="transmembrane region" description="Helical" evidence="5">
    <location>
        <begin position="118"/>
        <end position="141"/>
    </location>
</feature>
<feature type="transmembrane region" description="Helical" evidence="5">
    <location>
        <begin position="354"/>
        <end position="370"/>
    </location>
</feature>
<dbReference type="Proteomes" id="UP000564885">
    <property type="component" value="Unassembled WGS sequence"/>
</dbReference>
<evidence type="ECO:0000256" key="4">
    <source>
        <dbReference type="ARBA" id="ARBA00023136"/>
    </source>
</evidence>
<evidence type="ECO:0000259" key="7">
    <source>
        <dbReference type="PROSITE" id="PS50801"/>
    </source>
</evidence>
<dbReference type="PANTHER" id="PTHR43310">
    <property type="entry name" value="SULFATE TRANSPORTER YBAR-RELATED"/>
    <property type="match status" value="1"/>
</dbReference>
<dbReference type="InterPro" id="IPR000595">
    <property type="entry name" value="cNMP-bd_dom"/>
</dbReference>
<evidence type="ECO:0000259" key="6">
    <source>
        <dbReference type="PROSITE" id="PS50042"/>
    </source>
</evidence>
<dbReference type="PANTHER" id="PTHR43310:SF1">
    <property type="entry name" value="SULFATE TRANSPORTER YBAR-RELATED"/>
    <property type="match status" value="1"/>
</dbReference>
<dbReference type="PROSITE" id="PS50042">
    <property type="entry name" value="CNMP_BINDING_3"/>
    <property type="match status" value="1"/>
</dbReference>
<keyword evidence="2 5" id="KW-0812">Transmembrane</keyword>
<dbReference type="Pfam" id="PF01740">
    <property type="entry name" value="STAS"/>
    <property type="match status" value="1"/>
</dbReference>
<dbReference type="Pfam" id="PF00027">
    <property type="entry name" value="cNMP_binding"/>
    <property type="match status" value="1"/>
</dbReference>
<accession>A0A849I3R3</accession>
<evidence type="ECO:0000256" key="3">
    <source>
        <dbReference type="ARBA" id="ARBA00022989"/>
    </source>
</evidence>
<keyword evidence="4 5" id="KW-0472">Membrane</keyword>
<feature type="transmembrane region" description="Helical" evidence="5">
    <location>
        <begin position="219"/>
        <end position="236"/>
    </location>
</feature>
<dbReference type="InterPro" id="IPR036513">
    <property type="entry name" value="STAS_dom_sf"/>
</dbReference>
<dbReference type="Pfam" id="PF00916">
    <property type="entry name" value="Sulfate_transp"/>
    <property type="match status" value="1"/>
</dbReference>